<evidence type="ECO:0000313" key="5">
    <source>
        <dbReference type="EMBL" id="MUV04955.1"/>
    </source>
</evidence>
<keyword evidence="2 3" id="KW-0663">Pyridoxal phosphate</keyword>
<dbReference type="AlphaFoldDB" id="A0A6N8HGT2"/>
<keyword evidence="5" id="KW-0808">Transferase</keyword>
<evidence type="ECO:0000256" key="4">
    <source>
        <dbReference type="RuleBase" id="RU362118"/>
    </source>
</evidence>
<comment type="similarity">
    <text evidence="4">Belongs to the trans-sulfuration enzymes family.</text>
</comment>
<reference evidence="5 6" key="1">
    <citation type="submission" date="2019-12" db="EMBL/GenBank/DDBJ databases">
        <authorList>
            <person name="Sun J.-Q."/>
        </authorList>
    </citation>
    <scope>NUCLEOTIDE SEQUENCE [LARGE SCALE GENOMIC DNA]</scope>
    <source>
        <strain evidence="5 6">JCM 17928</strain>
    </source>
</reference>
<dbReference type="SUPFAM" id="SSF53383">
    <property type="entry name" value="PLP-dependent transferases"/>
    <property type="match status" value="1"/>
</dbReference>
<dbReference type="PANTHER" id="PTHR11808">
    <property type="entry name" value="TRANS-SULFURATION ENZYME FAMILY MEMBER"/>
    <property type="match status" value="1"/>
</dbReference>
<proteinExistence type="inferred from homology"/>
<dbReference type="Gene3D" id="3.40.640.10">
    <property type="entry name" value="Type I PLP-dependent aspartate aminotransferase-like (Major domain)"/>
    <property type="match status" value="1"/>
</dbReference>
<dbReference type="GO" id="GO:0016846">
    <property type="term" value="F:carbon-sulfur lyase activity"/>
    <property type="evidence" value="ECO:0007669"/>
    <property type="project" value="TreeGrafter"/>
</dbReference>
<dbReference type="OrthoDB" id="9803729at2"/>
<evidence type="ECO:0000256" key="3">
    <source>
        <dbReference type="PIRSR" id="PIRSR001434-2"/>
    </source>
</evidence>
<protein>
    <submittedName>
        <fullName evidence="5">Aminotransferase class I/II-fold pyridoxal phosphate-dependent enzyme</fullName>
    </submittedName>
</protein>
<dbReference type="InterPro" id="IPR000277">
    <property type="entry name" value="Cys/Met-Metab_PyrdxlP-dep_enz"/>
</dbReference>
<dbReference type="PANTHER" id="PTHR11808:SF80">
    <property type="entry name" value="CYSTATHIONINE GAMMA-LYASE"/>
    <property type="match status" value="1"/>
</dbReference>
<dbReference type="InterPro" id="IPR015422">
    <property type="entry name" value="PyrdxlP-dep_Trfase_small"/>
</dbReference>
<dbReference type="GO" id="GO:0008483">
    <property type="term" value="F:transaminase activity"/>
    <property type="evidence" value="ECO:0007669"/>
    <property type="project" value="UniProtKB-KW"/>
</dbReference>
<dbReference type="Proteomes" id="UP000433945">
    <property type="component" value="Unassembled WGS sequence"/>
</dbReference>
<dbReference type="Gene3D" id="3.90.1150.10">
    <property type="entry name" value="Aspartate Aminotransferase, domain 1"/>
    <property type="match status" value="1"/>
</dbReference>
<comment type="cofactor">
    <cofactor evidence="1 4">
        <name>pyridoxal 5'-phosphate</name>
        <dbReference type="ChEBI" id="CHEBI:597326"/>
    </cofactor>
</comment>
<name>A0A6N8HGT2_9FLAO</name>
<sequence>MKFNPADNIQDLQYFGEFGGVNPSISDSSTYTFLSAKTMFDTFEGNADGCYLYSRHSSPSNLYLGQALAAMEGTETANVAASGMGAITPVLLQLCGAGDHIVSSRTIYGGTYAFMKNFLPKLNITTSFVDITKLDVVEAAITPNTKVLYCETVSNPLLEVADIESLAKIAKKHNLKLVVDNTFSPLSVSPAKMGADVVIHSLTKFINGSSDTVGGVVCGTQEFIDALRNVNDGASMLLGPTMDSLRAASILKNLRTLHIRMKQHSHNATYLAERFEQDGLKVVYPGLESHPSHKLYKEMINPEYGFGGMMTVDVGSLDKANELMELMQHRNLGYLAVSLGFYKTLFSAPGTSTSSEIPIEEQVEMGLTDGLIRFSIGLDNDIKRTYNMMKSCMQELGIL</sequence>
<dbReference type="RefSeq" id="WP_157484252.1">
    <property type="nucleotide sequence ID" value="NZ_WOWP01000057.1"/>
</dbReference>
<dbReference type="InterPro" id="IPR015421">
    <property type="entry name" value="PyrdxlP-dep_Trfase_major"/>
</dbReference>
<keyword evidence="6" id="KW-1185">Reference proteome</keyword>
<accession>A0A6N8HGT2</accession>
<evidence type="ECO:0000256" key="2">
    <source>
        <dbReference type="ARBA" id="ARBA00022898"/>
    </source>
</evidence>
<evidence type="ECO:0000313" key="6">
    <source>
        <dbReference type="Proteomes" id="UP000433945"/>
    </source>
</evidence>
<keyword evidence="5" id="KW-0032">Aminotransferase</keyword>
<dbReference type="EMBL" id="WOWP01000057">
    <property type="protein sequence ID" value="MUV04955.1"/>
    <property type="molecule type" value="Genomic_DNA"/>
</dbReference>
<comment type="caution">
    <text evidence="5">The sequence shown here is derived from an EMBL/GenBank/DDBJ whole genome shotgun (WGS) entry which is preliminary data.</text>
</comment>
<dbReference type="GO" id="GO:0005737">
    <property type="term" value="C:cytoplasm"/>
    <property type="evidence" value="ECO:0007669"/>
    <property type="project" value="TreeGrafter"/>
</dbReference>
<dbReference type="Pfam" id="PF01053">
    <property type="entry name" value="Cys_Met_Meta_PP"/>
    <property type="match status" value="1"/>
</dbReference>
<gene>
    <name evidence="5" type="ORF">GN157_14660</name>
</gene>
<organism evidence="5 6">
    <name type="scientific">Flavobacterium rakeshii</name>
    <dbReference type="NCBI Taxonomy" id="1038845"/>
    <lineage>
        <taxon>Bacteria</taxon>
        <taxon>Pseudomonadati</taxon>
        <taxon>Bacteroidota</taxon>
        <taxon>Flavobacteriia</taxon>
        <taxon>Flavobacteriales</taxon>
        <taxon>Flavobacteriaceae</taxon>
        <taxon>Flavobacterium</taxon>
    </lineage>
</organism>
<evidence type="ECO:0000256" key="1">
    <source>
        <dbReference type="ARBA" id="ARBA00001933"/>
    </source>
</evidence>
<dbReference type="GO" id="GO:0030170">
    <property type="term" value="F:pyridoxal phosphate binding"/>
    <property type="evidence" value="ECO:0007669"/>
    <property type="project" value="InterPro"/>
</dbReference>
<dbReference type="InterPro" id="IPR015424">
    <property type="entry name" value="PyrdxlP-dep_Trfase"/>
</dbReference>
<dbReference type="PIRSF" id="PIRSF001434">
    <property type="entry name" value="CGS"/>
    <property type="match status" value="1"/>
</dbReference>
<dbReference type="GO" id="GO:0019346">
    <property type="term" value="P:transsulfuration"/>
    <property type="evidence" value="ECO:0007669"/>
    <property type="project" value="InterPro"/>
</dbReference>
<feature type="modified residue" description="N6-(pyridoxal phosphate)lysine" evidence="3">
    <location>
        <position position="204"/>
    </location>
</feature>
<dbReference type="FunFam" id="3.40.640.10:FF:000046">
    <property type="entry name" value="Cystathionine gamma-lyase"/>
    <property type="match status" value="1"/>
</dbReference>